<protein>
    <submittedName>
        <fullName evidence="3">Plexin b1</fullName>
    </submittedName>
</protein>
<dbReference type="Proteomes" id="UP001626550">
    <property type="component" value="Unassembled WGS sequence"/>
</dbReference>
<evidence type="ECO:0000259" key="2">
    <source>
        <dbReference type="Pfam" id="PF08337"/>
    </source>
</evidence>
<feature type="domain" description="Plexin cytoplasmic RasGAP" evidence="2">
    <location>
        <begin position="62"/>
        <end position="260"/>
    </location>
</feature>
<organism evidence="3 4">
    <name type="scientific">Cichlidogyrus casuarinus</name>
    <dbReference type="NCBI Taxonomy" id="1844966"/>
    <lineage>
        <taxon>Eukaryota</taxon>
        <taxon>Metazoa</taxon>
        <taxon>Spiralia</taxon>
        <taxon>Lophotrochozoa</taxon>
        <taxon>Platyhelminthes</taxon>
        <taxon>Monogenea</taxon>
        <taxon>Monopisthocotylea</taxon>
        <taxon>Dactylogyridea</taxon>
        <taxon>Ancyrocephalidae</taxon>
        <taxon>Cichlidogyrus</taxon>
    </lineage>
</organism>
<feature type="region of interest" description="Disordered" evidence="1">
    <location>
        <begin position="1"/>
        <end position="22"/>
    </location>
</feature>
<comment type="caution">
    <text evidence="3">The sequence shown here is derived from an EMBL/GenBank/DDBJ whole genome shotgun (WGS) entry which is preliminary data.</text>
</comment>
<sequence length="309" mass="36305">MSSSLYGSYGKRHGNRIDKRKNSVVEEKERLMGHSLVVENPLQRSIYSGMEELESGHSSWMKEPELYKHRADRFRSVIKEYLDKIMEVMFFMPEQDSEFEDSSYVQMISLVFETIETKARQTLIPTQKADEIEIDKLVHTWKSNSILLLFWNRILFDLDFLLDVPLLRESTLHQCLVITGKLLVSAGSYQADSFELLQLHQAKVIFLDEIVVYQDRIKAFYARVARTKPKADKLRSCFTEHMSKHSRDFNIKWAMREFYTDFIRPNGSQILNSLQEQSRFDLAKKSAQQLQKIENLIAYRIECSVNSHK</sequence>
<proteinExistence type="predicted"/>
<dbReference type="Gene3D" id="1.10.506.10">
    <property type="entry name" value="GTPase Activation - p120gap, domain 1"/>
    <property type="match status" value="1"/>
</dbReference>
<dbReference type="Pfam" id="PF08337">
    <property type="entry name" value="Plexin_cytopl"/>
    <property type="match status" value="1"/>
</dbReference>
<dbReference type="EMBL" id="JBJKFK010000079">
    <property type="protein sequence ID" value="KAL3320063.1"/>
    <property type="molecule type" value="Genomic_DNA"/>
</dbReference>
<evidence type="ECO:0000313" key="4">
    <source>
        <dbReference type="Proteomes" id="UP001626550"/>
    </source>
</evidence>
<evidence type="ECO:0000256" key="1">
    <source>
        <dbReference type="SAM" id="MobiDB-lite"/>
    </source>
</evidence>
<dbReference type="InterPro" id="IPR008936">
    <property type="entry name" value="Rho_GTPase_activation_prot"/>
</dbReference>
<keyword evidence="4" id="KW-1185">Reference proteome</keyword>
<reference evidence="3 4" key="1">
    <citation type="submission" date="2024-11" db="EMBL/GenBank/DDBJ databases">
        <title>Adaptive evolution of stress response genes in parasites aligns with host niche diversity.</title>
        <authorList>
            <person name="Hahn C."/>
            <person name="Resl P."/>
        </authorList>
    </citation>
    <scope>NUCLEOTIDE SEQUENCE [LARGE SCALE GENOMIC DNA]</scope>
    <source>
        <strain evidence="3">EGGRZ-B1_66</strain>
        <tissue evidence="3">Body</tissue>
    </source>
</reference>
<dbReference type="AlphaFoldDB" id="A0ABD2QKJ3"/>
<name>A0ABD2QKJ3_9PLAT</name>
<dbReference type="InterPro" id="IPR013548">
    <property type="entry name" value="Plexin_cytoplasmic_RasGAP_dom"/>
</dbReference>
<accession>A0ABD2QKJ3</accession>
<evidence type="ECO:0000313" key="3">
    <source>
        <dbReference type="EMBL" id="KAL3320063.1"/>
    </source>
</evidence>
<gene>
    <name evidence="3" type="primary">PLXNB3_2</name>
    <name evidence="3" type="ORF">Ciccas_001252</name>
</gene>